<dbReference type="InterPro" id="IPR020667">
    <property type="entry name" value="DNA_mismatch_repair_MutL"/>
</dbReference>
<dbReference type="GO" id="GO:0006298">
    <property type="term" value="P:mismatch repair"/>
    <property type="evidence" value="ECO:0007669"/>
    <property type="project" value="UniProtKB-UniRule"/>
</dbReference>
<dbReference type="InterPro" id="IPR020568">
    <property type="entry name" value="Ribosomal_Su5_D2-typ_SF"/>
</dbReference>
<evidence type="ECO:0000259" key="7">
    <source>
        <dbReference type="SMART" id="SM00853"/>
    </source>
</evidence>
<dbReference type="PROSITE" id="PS00058">
    <property type="entry name" value="DNA_MISMATCH_REPAIR_1"/>
    <property type="match status" value="1"/>
</dbReference>
<evidence type="ECO:0000256" key="1">
    <source>
        <dbReference type="ARBA" id="ARBA00006082"/>
    </source>
</evidence>
<dbReference type="GO" id="GO:0016887">
    <property type="term" value="F:ATP hydrolysis activity"/>
    <property type="evidence" value="ECO:0007669"/>
    <property type="project" value="InterPro"/>
</dbReference>
<dbReference type="InterPro" id="IPR042120">
    <property type="entry name" value="MutL_C_dimsub"/>
</dbReference>
<accession>A0A1F6H1M4</accession>
<dbReference type="InterPro" id="IPR036890">
    <property type="entry name" value="HATPase_C_sf"/>
</dbReference>
<dbReference type="InterPro" id="IPR002099">
    <property type="entry name" value="MutL/Mlh/PMS"/>
</dbReference>
<dbReference type="Pfam" id="PF01119">
    <property type="entry name" value="DNA_mis_repair"/>
    <property type="match status" value="1"/>
</dbReference>
<dbReference type="EMBL" id="MFNF01000005">
    <property type="protein sequence ID" value="OGH04288.1"/>
    <property type="molecule type" value="Genomic_DNA"/>
</dbReference>
<evidence type="ECO:0000256" key="2">
    <source>
        <dbReference type="ARBA" id="ARBA00021975"/>
    </source>
</evidence>
<dbReference type="InterPro" id="IPR038973">
    <property type="entry name" value="MutL/Mlh/Pms-like"/>
</dbReference>
<feature type="domain" description="DNA mismatch repair protein S5" evidence="8">
    <location>
        <begin position="209"/>
        <end position="327"/>
    </location>
</feature>
<evidence type="ECO:0000259" key="8">
    <source>
        <dbReference type="SMART" id="SM01340"/>
    </source>
</evidence>
<dbReference type="InterPro" id="IPR013507">
    <property type="entry name" value="DNA_mismatch_S5_2-like"/>
</dbReference>
<dbReference type="SMART" id="SM01340">
    <property type="entry name" value="DNA_mis_repair"/>
    <property type="match status" value="1"/>
</dbReference>
<dbReference type="Proteomes" id="UP000177583">
    <property type="component" value="Unassembled WGS sequence"/>
</dbReference>
<dbReference type="GO" id="GO:0140664">
    <property type="term" value="F:ATP-dependent DNA damage sensor activity"/>
    <property type="evidence" value="ECO:0007669"/>
    <property type="project" value="InterPro"/>
</dbReference>
<gene>
    <name evidence="5" type="primary">mutL</name>
    <name evidence="9" type="ORF">A2557_10775</name>
</gene>
<reference evidence="9 10" key="1">
    <citation type="journal article" date="2016" name="Nat. Commun.">
        <title>Thousands of microbial genomes shed light on interconnected biogeochemical processes in an aquifer system.</title>
        <authorList>
            <person name="Anantharaman K."/>
            <person name="Brown C.T."/>
            <person name="Hug L.A."/>
            <person name="Sharon I."/>
            <person name="Castelle C.J."/>
            <person name="Probst A.J."/>
            <person name="Thomas B.C."/>
            <person name="Singh A."/>
            <person name="Wilkins M.J."/>
            <person name="Karaoz U."/>
            <person name="Brodie E.L."/>
            <person name="Williams K.H."/>
            <person name="Hubbard S.S."/>
            <person name="Banfield J.F."/>
        </authorList>
    </citation>
    <scope>NUCLEOTIDE SEQUENCE [LARGE SCALE GENOMIC DNA]</scope>
</reference>
<evidence type="ECO:0000256" key="4">
    <source>
        <dbReference type="ARBA" id="ARBA00023204"/>
    </source>
</evidence>
<feature type="domain" description="MutL C-terminal dimerisation" evidence="7">
    <location>
        <begin position="451"/>
        <end position="594"/>
    </location>
</feature>
<dbReference type="HAMAP" id="MF_00149">
    <property type="entry name" value="DNA_mis_repair"/>
    <property type="match status" value="1"/>
</dbReference>
<protein>
    <recommendedName>
        <fullName evidence="2 5">DNA mismatch repair protein MutL</fullName>
    </recommendedName>
</protein>
<dbReference type="SUPFAM" id="SSF55874">
    <property type="entry name" value="ATPase domain of HSP90 chaperone/DNA topoisomerase II/histidine kinase"/>
    <property type="match status" value="1"/>
</dbReference>
<dbReference type="PANTHER" id="PTHR10073:SF12">
    <property type="entry name" value="DNA MISMATCH REPAIR PROTEIN MLH1"/>
    <property type="match status" value="1"/>
</dbReference>
<proteinExistence type="inferred from homology"/>
<dbReference type="InterPro" id="IPR042121">
    <property type="entry name" value="MutL_C_regsub"/>
</dbReference>
<dbReference type="Gene3D" id="3.30.1370.100">
    <property type="entry name" value="MutL, C-terminal domain, regulatory subdomain"/>
    <property type="match status" value="1"/>
</dbReference>
<dbReference type="Gene3D" id="3.30.230.10">
    <property type="match status" value="1"/>
</dbReference>
<feature type="region of interest" description="Disordered" evidence="6">
    <location>
        <begin position="389"/>
        <end position="409"/>
    </location>
</feature>
<dbReference type="CDD" id="cd00782">
    <property type="entry name" value="MutL_Trans"/>
    <property type="match status" value="1"/>
</dbReference>
<dbReference type="InterPro" id="IPR014721">
    <property type="entry name" value="Ribsml_uS5_D2-typ_fold_subgr"/>
</dbReference>
<dbReference type="FunFam" id="3.30.565.10:FF:000003">
    <property type="entry name" value="DNA mismatch repair endonuclease MutL"/>
    <property type="match status" value="1"/>
</dbReference>
<dbReference type="CDD" id="cd16926">
    <property type="entry name" value="HATPase_MutL-MLH-PMS-like"/>
    <property type="match status" value="1"/>
</dbReference>
<dbReference type="InterPro" id="IPR037198">
    <property type="entry name" value="MutL_C_sf"/>
</dbReference>
<dbReference type="Gene3D" id="3.30.565.10">
    <property type="entry name" value="Histidine kinase-like ATPase, C-terminal domain"/>
    <property type="match status" value="1"/>
</dbReference>
<dbReference type="SMART" id="SM00853">
    <property type="entry name" value="MutL_C"/>
    <property type="match status" value="1"/>
</dbReference>
<keyword evidence="4 5" id="KW-0234">DNA repair</keyword>
<dbReference type="InterPro" id="IPR014762">
    <property type="entry name" value="DNA_mismatch_repair_CS"/>
</dbReference>
<evidence type="ECO:0000313" key="9">
    <source>
        <dbReference type="EMBL" id="OGH04288.1"/>
    </source>
</evidence>
<dbReference type="PANTHER" id="PTHR10073">
    <property type="entry name" value="DNA MISMATCH REPAIR PROTEIN MLH, PMS, MUTL"/>
    <property type="match status" value="1"/>
</dbReference>
<evidence type="ECO:0000256" key="3">
    <source>
        <dbReference type="ARBA" id="ARBA00022763"/>
    </source>
</evidence>
<dbReference type="GO" id="GO:0032300">
    <property type="term" value="C:mismatch repair complex"/>
    <property type="evidence" value="ECO:0007669"/>
    <property type="project" value="InterPro"/>
</dbReference>
<name>A0A1F6H1M4_9PROT</name>
<comment type="caution">
    <text evidence="9">The sequence shown here is derived from an EMBL/GenBank/DDBJ whole genome shotgun (WGS) entry which is preliminary data.</text>
</comment>
<evidence type="ECO:0000256" key="6">
    <source>
        <dbReference type="SAM" id="MobiDB-lite"/>
    </source>
</evidence>
<dbReference type="NCBIfam" id="TIGR00585">
    <property type="entry name" value="mutl"/>
    <property type="match status" value="1"/>
</dbReference>
<evidence type="ECO:0000313" key="10">
    <source>
        <dbReference type="Proteomes" id="UP000177583"/>
    </source>
</evidence>
<dbReference type="SUPFAM" id="SSF54211">
    <property type="entry name" value="Ribosomal protein S5 domain 2-like"/>
    <property type="match status" value="1"/>
</dbReference>
<dbReference type="GO" id="GO:0030983">
    <property type="term" value="F:mismatched DNA binding"/>
    <property type="evidence" value="ECO:0007669"/>
    <property type="project" value="InterPro"/>
</dbReference>
<dbReference type="Pfam" id="PF13589">
    <property type="entry name" value="HATPase_c_3"/>
    <property type="match status" value="1"/>
</dbReference>
<dbReference type="Gene3D" id="3.30.1540.20">
    <property type="entry name" value="MutL, C-terminal domain, dimerisation subdomain"/>
    <property type="match status" value="1"/>
</dbReference>
<comment type="function">
    <text evidence="5">This protein is involved in the repair of mismatches in DNA. It is required for dam-dependent methyl-directed DNA mismatch repair. May act as a 'molecular matchmaker', a protein that promotes the formation of a stable complex between two or more DNA-binding proteins in an ATP-dependent manner without itself being part of a final effector complex.</text>
</comment>
<dbReference type="AlphaFoldDB" id="A0A1F6H1M4"/>
<comment type="similarity">
    <text evidence="1 5">Belongs to the DNA mismatch repair MutL/HexB family.</text>
</comment>
<dbReference type="SUPFAM" id="SSF118116">
    <property type="entry name" value="DNA mismatch repair protein MutL"/>
    <property type="match status" value="1"/>
</dbReference>
<dbReference type="InterPro" id="IPR014790">
    <property type="entry name" value="MutL_C"/>
</dbReference>
<evidence type="ECO:0000256" key="5">
    <source>
        <dbReference type="HAMAP-Rule" id="MF_00149"/>
    </source>
</evidence>
<dbReference type="Pfam" id="PF08676">
    <property type="entry name" value="MutL_C"/>
    <property type="match status" value="1"/>
</dbReference>
<organism evidence="9 10">
    <name type="scientific">Candidatus Lambdaproteobacteria bacterium RIFOXYD2_FULL_56_26</name>
    <dbReference type="NCBI Taxonomy" id="1817773"/>
    <lineage>
        <taxon>Bacteria</taxon>
        <taxon>Pseudomonadati</taxon>
        <taxon>Pseudomonadota</taxon>
        <taxon>Candidatus Lambdaproteobacteria</taxon>
    </lineage>
</organism>
<keyword evidence="3 5" id="KW-0227">DNA damage</keyword>
<dbReference type="GO" id="GO:0005524">
    <property type="term" value="F:ATP binding"/>
    <property type="evidence" value="ECO:0007669"/>
    <property type="project" value="InterPro"/>
</dbReference>
<sequence>MALIRILPEELINKIAAGEVVERPASVVKELVENSIDAGADQIFVTVNEGGKALISVLDNGAGMSEEDARNSVLRHATSKLKTEEDLFAIESLGFRGEALAAIASVSRFELCTCRDEVEGGLMLSLEGGKRPKEVRIGFPKGTKITVSDLFYNQPARLKFLKSLKTEYHHIFDLLLRLAIAHPEIQFKLTQDKQLVLNLPKGQDLLERIADCYGPEIAKELVPINHQESYLSFQGYFSHPAAARSSKRWQQTYVNGRSVKNQTLTQAVYEGYKTLLMKNMHPMFFLQLTLPPAELDVNVHPAKTEIRLKNPTLIHTIFVETLQQSLKEASRRRFFTPEEEAEAYGNPAFGVGEGRHQGEPKASAPAKLFVELSDQMGFETKVILPGKTAPKAPLAKSPTVPSPAAVTQPGRAVPGSPLLEPEEPAFSFTGPSAFTKPSATHLGQGAEVFSAIGQLAQKYILAQAEGRLVLVDQHSAHERIRFEEIRTDFYGQKLETHGLMLPVILTLPPQDGLLLEQHQGDFAKVGFGIEPFGGNDYAVKEVPSLLKDKDVAAVIKEVLDEMAQFGRSGRMEIFFNEVFEKMACHSAIRAGQTLSLPEMQSLLNQLVSLDLQVHCPHGRPVLVEISLTELDKRFKRTV</sequence>